<dbReference type="Gene3D" id="3.40.1090.10">
    <property type="entry name" value="Cytosolic phospholipase A2 catalytic domain"/>
    <property type="match status" value="1"/>
</dbReference>
<dbReference type="PANTHER" id="PTHR14226">
    <property type="entry name" value="NEUROPATHY TARGET ESTERASE/SWISS CHEESE D.MELANOGASTER"/>
    <property type="match status" value="1"/>
</dbReference>
<accession>A0A3N4K3J1</accession>
<feature type="compositionally biased region" description="Basic and acidic residues" evidence="6">
    <location>
        <begin position="586"/>
        <end position="595"/>
    </location>
</feature>
<proteinExistence type="predicted"/>
<dbReference type="GO" id="GO:0006641">
    <property type="term" value="P:triglyceride metabolic process"/>
    <property type="evidence" value="ECO:0007669"/>
    <property type="project" value="UniProtKB-ARBA"/>
</dbReference>
<gene>
    <name evidence="9" type="ORF">L873DRAFT_1759236</name>
</gene>
<evidence type="ECO:0000256" key="7">
    <source>
        <dbReference type="SAM" id="Phobius"/>
    </source>
</evidence>
<keyword evidence="10" id="KW-1185">Reference proteome</keyword>
<sequence length="601" mass="67188">MYQPVEAMFNIMPSSIIVLIASICNVFVEVSLFWQKKLWGWYTRKKPKEELLEKLAAAKSYEEWETIAIQLDEVLGNDLWRQNPTSKDYDYKLIYDRLQSLLEAKEDGDTLRLVNLLRSGLLRNLGNISNINLYNRSYAGSKLLIEDYISEVGTCLEHIASLPPLTSLTSQSKLDFLHDTRQSFGRSTLVLQGGAIFGLYHLGVVKALHLRGLLPRIITGTAVGALIAALVGIHTEDELLRFLAGGGIDLSAFGTRKREGSWKRKINRFLQYGYFLDIKVLEECVRANVGDLTFEEAYARTKRILNITVSTTGKNEVPTLLNYVTAPNVLIWSAACASNATSTMYDRVELMCKDENGAIVPWAAQEIVWQPWTQVSYTDREAPTTRIAELFNVNHFIVSQARPYLAPFLTSDLHRHRRRGITLKLLRLLGLELRHRLSQLDLLGLLPFSVRRFLVDETIPGASITVVPHLKVMDFEQLLENPTSETLDYWILKGERSIWPAVELIRVRCEIEFTLDRLYQRIRNKPPGSDLQGWDMADERGGAVMGMTMGMGGSGSGSGSSINIGGAGGGGGGGGGRTRIRARQRAASDTHERSGNRRGSG</sequence>
<comment type="function">
    <text evidence="1">Probable lipid hydrolase.</text>
</comment>
<evidence type="ECO:0000256" key="1">
    <source>
        <dbReference type="ARBA" id="ARBA00002682"/>
    </source>
</evidence>
<evidence type="ECO:0000259" key="8">
    <source>
        <dbReference type="PROSITE" id="PS51635"/>
    </source>
</evidence>
<dbReference type="Pfam" id="PF11815">
    <property type="entry name" value="DUF3336"/>
    <property type="match status" value="1"/>
</dbReference>
<keyword evidence="7" id="KW-1133">Transmembrane helix</keyword>
<dbReference type="InterPro" id="IPR016035">
    <property type="entry name" value="Acyl_Trfase/lysoPLipase"/>
</dbReference>
<dbReference type="InterPro" id="IPR050301">
    <property type="entry name" value="NTE"/>
</dbReference>
<name>A0A3N4K3J1_9PEZI</name>
<keyword evidence="7" id="KW-0812">Transmembrane</keyword>
<feature type="transmembrane region" description="Helical" evidence="7">
    <location>
        <begin position="213"/>
        <end position="233"/>
    </location>
</feature>
<keyword evidence="2" id="KW-0378">Hydrolase</keyword>
<evidence type="ECO:0000313" key="9">
    <source>
        <dbReference type="EMBL" id="RPB04078.1"/>
    </source>
</evidence>
<dbReference type="InterPro" id="IPR002641">
    <property type="entry name" value="PNPLA_dom"/>
</dbReference>
<keyword evidence="7" id="KW-0472">Membrane</keyword>
<feature type="region of interest" description="Disordered" evidence="6">
    <location>
        <begin position="553"/>
        <end position="601"/>
    </location>
</feature>
<dbReference type="EMBL" id="ML120359">
    <property type="protein sequence ID" value="RPB04078.1"/>
    <property type="molecule type" value="Genomic_DNA"/>
</dbReference>
<dbReference type="OrthoDB" id="10049244at2759"/>
<dbReference type="CDD" id="cd07229">
    <property type="entry name" value="Pat_TGL3_like"/>
    <property type="match status" value="1"/>
</dbReference>
<dbReference type="PROSITE" id="PS51635">
    <property type="entry name" value="PNPLA"/>
    <property type="match status" value="1"/>
</dbReference>
<feature type="domain" description="PNPLA" evidence="8">
    <location>
        <begin position="189"/>
        <end position="365"/>
    </location>
</feature>
<dbReference type="Pfam" id="PF01734">
    <property type="entry name" value="Patatin"/>
    <property type="match status" value="1"/>
</dbReference>
<dbReference type="GO" id="GO:0004806">
    <property type="term" value="F:triacylglycerol lipase activity"/>
    <property type="evidence" value="ECO:0007669"/>
    <property type="project" value="InterPro"/>
</dbReference>
<evidence type="ECO:0000256" key="5">
    <source>
        <dbReference type="PROSITE-ProRule" id="PRU01161"/>
    </source>
</evidence>
<dbReference type="PANTHER" id="PTHR14226:SF44">
    <property type="entry name" value="TRIACYLGLYCEROL LIPASE 3"/>
    <property type="match status" value="1"/>
</dbReference>
<feature type="transmembrane region" description="Helical" evidence="7">
    <location>
        <begin position="12"/>
        <end position="34"/>
    </location>
</feature>
<dbReference type="STRING" id="1336337.A0A3N4K3J1"/>
<organism evidence="9 10">
    <name type="scientific">Choiromyces venosus 120613-1</name>
    <dbReference type="NCBI Taxonomy" id="1336337"/>
    <lineage>
        <taxon>Eukaryota</taxon>
        <taxon>Fungi</taxon>
        <taxon>Dikarya</taxon>
        <taxon>Ascomycota</taxon>
        <taxon>Pezizomycotina</taxon>
        <taxon>Pezizomycetes</taxon>
        <taxon>Pezizales</taxon>
        <taxon>Tuberaceae</taxon>
        <taxon>Choiromyces</taxon>
    </lineage>
</organism>
<comment type="caution">
    <text evidence="5">Lacks conserved residue(s) required for the propagation of feature annotation.</text>
</comment>
<dbReference type="SUPFAM" id="SSF52151">
    <property type="entry name" value="FabD/lysophospholipase-like"/>
    <property type="match status" value="1"/>
</dbReference>
<evidence type="ECO:0000256" key="4">
    <source>
        <dbReference type="ARBA" id="ARBA00023098"/>
    </source>
</evidence>
<evidence type="ECO:0000256" key="3">
    <source>
        <dbReference type="ARBA" id="ARBA00022963"/>
    </source>
</evidence>
<evidence type="ECO:0000256" key="2">
    <source>
        <dbReference type="ARBA" id="ARBA00022801"/>
    </source>
</evidence>
<dbReference type="AlphaFoldDB" id="A0A3N4K3J1"/>
<feature type="compositionally biased region" description="Gly residues" evidence="6">
    <location>
        <begin position="565"/>
        <end position="577"/>
    </location>
</feature>
<dbReference type="InterPro" id="IPR021771">
    <property type="entry name" value="Triacylglycerol_lipase_N"/>
</dbReference>
<dbReference type="GO" id="GO:0016042">
    <property type="term" value="P:lipid catabolic process"/>
    <property type="evidence" value="ECO:0007669"/>
    <property type="project" value="UniProtKB-KW"/>
</dbReference>
<reference evidence="9 10" key="1">
    <citation type="journal article" date="2018" name="Nat. Ecol. Evol.">
        <title>Pezizomycetes genomes reveal the molecular basis of ectomycorrhizal truffle lifestyle.</title>
        <authorList>
            <person name="Murat C."/>
            <person name="Payen T."/>
            <person name="Noel B."/>
            <person name="Kuo A."/>
            <person name="Morin E."/>
            <person name="Chen J."/>
            <person name="Kohler A."/>
            <person name="Krizsan K."/>
            <person name="Balestrini R."/>
            <person name="Da Silva C."/>
            <person name="Montanini B."/>
            <person name="Hainaut M."/>
            <person name="Levati E."/>
            <person name="Barry K.W."/>
            <person name="Belfiori B."/>
            <person name="Cichocki N."/>
            <person name="Clum A."/>
            <person name="Dockter R.B."/>
            <person name="Fauchery L."/>
            <person name="Guy J."/>
            <person name="Iotti M."/>
            <person name="Le Tacon F."/>
            <person name="Lindquist E.A."/>
            <person name="Lipzen A."/>
            <person name="Malagnac F."/>
            <person name="Mello A."/>
            <person name="Molinier V."/>
            <person name="Miyauchi S."/>
            <person name="Poulain J."/>
            <person name="Riccioni C."/>
            <person name="Rubini A."/>
            <person name="Sitrit Y."/>
            <person name="Splivallo R."/>
            <person name="Traeger S."/>
            <person name="Wang M."/>
            <person name="Zifcakova L."/>
            <person name="Wipf D."/>
            <person name="Zambonelli A."/>
            <person name="Paolocci F."/>
            <person name="Nowrousian M."/>
            <person name="Ottonello S."/>
            <person name="Baldrian P."/>
            <person name="Spatafora J.W."/>
            <person name="Henrissat B."/>
            <person name="Nagy L.G."/>
            <person name="Aury J.M."/>
            <person name="Wincker P."/>
            <person name="Grigoriev I.V."/>
            <person name="Bonfante P."/>
            <person name="Martin F.M."/>
        </authorList>
    </citation>
    <scope>NUCLEOTIDE SEQUENCE [LARGE SCALE GENOMIC DNA]</scope>
    <source>
        <strain evidence="9 10">120613-1</strain>
    </source>
</reference>
<keyword evidence="4" id="KW-0443">Lipid metabolism</keyword>
<keyword evidence="3" id="KW-0442">Lipid degradation</keyword>
<protein>
    <recommendedName>
        <fullName evidence="8">PNPLA domain-containing protein</fullName>
    </recommendedName>
</protein>
<evidence type="ECO:0000256" key="6">
    <source>
        <dbReference type="SAM" id="MobiDB-lite"/>
    </source>
</evidence>
<evidence type="ECO:0000313" key="10">
    <source>
        <dbReference type="Proteomes" id="UP000276215"/>
    </source>
</evidence>
<dbReference type="Proteomes" id="UP000276215">
    <property type="component" value="Unassembled WGS sequence"/>
</dbReference>